<protein>
    <submittedName>
        <fullName evidence="1">Uncharacterized protein</fullName>
    </submittedName>
</protein>
<gene>
    <name evidence="1" type="ORF">JEQ17_22965</name>
</gene>
<proteinExistence type="predicted"/>
<accession>A0A7T7L5Q3</accession>
<evidence type="ECO:0000313" key="2">
    <source>
        <dbReference type="Proteomes" id="UP000595636"/>
    </source>
</evidence>
<evidence type="ECO:0000313" key="1">
    <source>
        <dbReference type="EMBL" id="QQM46856.1"/>
    </source>
</evidence>
<organism evidence="1 2">
    <name type="scientific">Streptomyces liliifuscus</name>
    <dbReference type="NCBI Taxonomy" id="2797636"/>
    <lineage>
        <taxon>Bacteria</taxon>
        <taxon>Bacillati</taxon>
        <taxon>Actinomycetota</taxon>
        <taxon>Actinomycetes</taxon>
        <taxon>Kitasatosporales</taxon>
        <taxon>Streptomycetaceae</taxon>
        <taxon>Streptomyces</taxon>
    </lineage>
</organism>
<dbReference type="KEGG" id="slf:JEQ17_22965"/>
<name>A0A7T7L5Q3_9ACTN</name>
<dbReference type="AlphaFoldDB" id="A0A7T7L5Q3"/>
<reference evidence="1 2" key="1">
    <citation type="submission" date="2020-12" db="EMBL/GenBank/DDBJ databases">
        <title>A novel species.</title>
        <authorList>
            <person name="Li K."/>
        </authorList>
    </citation>
    <scope>NUCLEOTIDE SEQUENCE [LARGE SCALE GENOMIC DNA]</scope>
    <source>
        <strain evidence="1 2">ZYC-3</strain>
    </source>
</reference>
<keyword evidence="2" id="KW-1185">Reference proteome</keyword>
<dbReference type="Proteomes" id="UP000595636">
    <property type="component" value="Chromosome"/>
</dbReference>
<dbReference type="EMBL" id="CP066831">
    <property type="protein sequence ID" value="QQM46856.1"/>
    <property type="molecule type" value="Genomic_DNA"/>
</dbReference>
<sequence length="60" mass="6500">MAWLTISVPYRAVPTATSWCACGRDRNATGDADVWALIADHEAHRDTCPLRTTQEGKAAA</sequence>